<comment type="caution">
    <text evidence="13">The sequence shown here is derived from an EMBL/GenBank/DDBJ whole genome shotgun (WGS) entry which is preliminary data.</text>
</comment>
<dbReference type="HOGENOM" id="CLU_1137987_0_0_1"/>
<feature type="transmembrane region" description="Helical" evidence="11">
    <location>
        <begin position="28"/>
        <end position="50"/>
    </location>
</feature>
<dbReference type="OMA" id="CIDEWFN"/>
<protein>
    <recommendedName>
        <fullName evidence="12">RING-type domain-containing protein</fullName>
    </recommendedName>
</protein>
<dbReference type="GO" id="GO:0016567">
    <property type="term" value="P:protein ubiquitination"/>
    <property type="evidence" value="ECO:0007669"/>
    <property type="project" value="InterPro"/>
</dbReference>
<evidence type="ECO:0000256" key="10">
    <source>
        <dbReference type="PROSITE-ProRule" id="PRU00175"/>
    </source>
</evidence>
<evidence type="ECO:0000256" key="8">
    <source>
        <dbReference type="ARBA" id="ARBA00022989"/>
    </source>
</evidence>
<reference evidence="14" key="2">
    <citation type="submission" date="2015-07" db="EMBL/GenBank/DDBJ databases">
        <title>Contrasting host-pathogen interactions and genome evolution in two generalist and specialist microsporidian pathogens of mosquitoes.</title>
        <authorList>
            <consortium name="The Broad Institute Genomics Platform"/>
            <consortium name="The Broad Institute Genome Sequencing Center for Infectious Disease"/>
            <person name="Cuomo C.A."/>
            <person name="Sanscrainte N.D."/>
            <person name="Goldberg J.M."/>
            <person name="Heiman D."/>
            <person name="Young S."/>
            <person name="Zeng Q."/>
            <person name="Becnel J.J."/>
            <person name="Birren B.W."/>
        </authorList>
    </citation>
    <scope>NUCLEOTIDE SEQUENCE [LARGE SCALE GENOMIC DNA]</scope>
    <source>
        <strain evidence="14">USNM 41457</strain>
    </source>
</reference>
<evidence type="ECO:0000256" key="9">
    <source>
        <dbReference type="ARBA" id="ARBA00023136"/>
    </source>
</evidence>
<feature type="transmembrane region" description="Helical" evidence="11">
    <location>
        <begin position="62"/>
        <end position="80"/>
    </location>
</feature>
<feature type="domain" description="RING-type" evidence="12">
    <location>
        <begin position="190"/>
        <end position="231"/>
    </location>
</feature>
<gene>
    <name evidence="13" type="ORF">EDEG_03141</name>
</gene>
<dbReference type="EMBL" id="AFBI03000071">
    <property type="protein sequence ID" value="EJW02437.1"/>
    <property type="molecule type" value="Genomic_DNA"/>
</dbReference>
<evidence type="ECO:0000313" key="14">
    <source>
        <dbReference type="Proteomes" id="UP000003163"/>
    </source>
</evidence>
<evidence type="ECO:0000259" key="12">
    <source>
        <dbReference type="PROSITE" id="PS50089"/>
    </source>
</evidence>
<evidence type="ECO:0000256" key="11">
    <source>
        <dbReference type="SAM" id="Phobius"/>
    </source>
</evidence>
<feature type="transmembrane region" description="Helical" evidence="11">
    <location>
        <begin position="101"/>
        <end position="122"/>
    </location>
</feature>
<keyword evidence="7" id="KW-0862">Zinc</keyword>
<evidence type="ECO:0000256" key="1">
    <source>
        <dbReference type="ARBA" id="ARBA00004167"/>
    </source>
</evidence>
<dbReference type="VEuPathDB" id="MicrosporidiaDB:EDEG_03141"/>
<dbReference type="STRING" id="1003232.J9DM28"/>
<organism evidence="13 14">
    <name type="scientific">Edhazardia aedis (strain USNM 41457)</name>
    <name type="common">Microsporidian parasite</name>
    <dbReference type="NCBI Taxonomy" id="1003232"/>
    <lineage>
        <taxon>Eukaryota</taxon>
        <taxon>Fungi</taxon>
        <taxon>Fungi incertae sedis</taxon>
        <taxon>Microsporidia</taxon>
        <taxon>Edhazardia</taxon>
    </lineage>
</organism>
<comment type="subcellular location">
    <subcellularLocation>
        <location evidence="1">Membrane</location>
        <topology evidence="1">Single-pass membrane protein</topology>
    </subcellularLocation>
</comment>
<feature type="transmembrane region" description="Helical" evidence="11">
    <location>
        <begin position="134"/>
        <end position="167"/>
    </location>
</feature>
<dbReference type="GO" id="GO:0016740">
    <property type="term" value="F:transferase activity"/>
    <property type="evidence" value="ECO:0007669"/>
    <property type="project" value="UniProtKB-KW"/>
</dbReference>
<keyword evidence="3" id="KW-0808">Transferase</keyword>
<accession>J9DM28</accession>
<reference evidence="13 14" key="1">
    <citation type="submission" date="2011-08" db="EMBL/GenBank/DDBJ databases">
        <authorList>
            <person name="Liu Z.J."/>
            <person name="Shi F.L."/>
            <person name="Lu J.Q."/>
            <person name="Li M."/>
            <person name="Wang Z.L."/>
        </authorList>
    </citation>
    <scope>NUCLEOTIDE SEQUENCE [LARGE SCALE GENOMIC DNA]</scope>
    <source>
        <strain evidence="13 14">USNM 41457</strain>
    </source>
</reference>
<dbReference type="SMART" id="SM00184">
    <property type="entry name" value="RING"/>
    <property type="match status" value="1"/>
</dbReference>
<keyword evidence="9 11" id="KW-0472">Membrane</keyword>
<keyword evidence="14" id="KW-1185">Reference proteome</keyword>
<dbReference type="InterPro" id="IPR013083">
    <property type="entry name" value="Znf_RING/FYVE/PHD"/>
</dbReference>
<dbReference type="InterPro" id="IPR044600">
    <property type="entry name" value="ATL1/ATL16-like"/>
</dbReference>
<evidence type="ECO:0000313" key="13">
    <source>
        <dbReference type="EMBL" id="EJW02437.1"/>
    </source>
</evidence>
<dbReference type="PANTHER" id="PTHR46913:SF1">
    <property type="entry name" value="RING-H2 FINGER PROTEIN ATL16"/>
    <property type="match status" value="1"/>
</dbReference>
<evidence type="ECO:0000256" key="7">
    <source>
        <dbReference type="ARBA" id="ARBA00022833"/>
    </source>
</evidence>
<keyword evidence="5" id="KW-0479">Metal-binding</keyword>
<dbReference type="InterPro" id="IPR001841">
    <property type="entry name" value="Znf_RING"/>
</dbReference>
<dbReference type="OrthoDB" id="8062037at2759"/>
<dbReference type="Proteomes" id="UP000003163">
    <property type="component" value="Unassembled WGS sequence"/>
</dbReference>
<dbReference type="PROSITE" id="PS50089">
    <property type="entry name" value="ZF_RING_2"/>
    <property type="match status" value="1"/>
</dbReference>
<dbReference type="AlphaFoldDB" id="J9DM28"/>
<keyword evidence="8 11" id="KW-1133">Transmembrane helix</keyword>
<evidence type="ECO:0000256" key="6">
    <source>
        <dbReference type="ARBA" id="ARBA00022771"/>
    </source>
</evidence>
<evidence type="ECO:0000256" key="5">
    <source>
        <dbReference type="ARBA" id="ARBA00022723"/>
    </source>
</evidence>
<evidence type="ECO:0000256" key="4">
    <source>
        <dbReference type="ARBA" id="ARBA00022692"/>
    </source>
</evidence>
<sequence length="244" mass="28590">MDSPLQDIHAQRVTRFLDRLSALQCIKYLVIGVLSFKIFQIGVNGTVLFLTRDEVCKAPLKLFLTVYTILVAIQGGLFFIKNREYFRVERIPDIQENNELGLFNNFVDAFTLFWYLTGFHWTQECKTCRVTDPMLYYTSFVWICYGMFIIVSPLIAIILLILLITYIRPKLPIIEYNKDRGDIGRHDANCSICLNDYNENEKIKMLPCKHHFHVNCIDEWFNVDDICPLCKKPINLLYDLVDQP</sequence>
<evidence type="ECO:0000256" key="2">
    <source>
        <dbReference type="ARBA" id="ARBA00004906"/>
    </source>
</evidence>
<dbReference type="GO" id="GO:0016020">
    <property type="term" value="C:membrane"/>
    <property type="evidence" value="ECO:0007669"/>
    <property type="project" value="UniProtKB-SubCell"/>
</dbReference>
<comment type="pathway">
    <text evidence="2">Protein modification; protein ubiquitination.</text>
</comment>
<keyword evidence="4 11" id="KW-0812">Transmembrane</keyword>
<proteinExistence type="predicted"/>
<dbReference type="SUPFAM" id="SSF57850">
    <property type="entry name" value="RING/U-box"/>
    <property type="match status" value="1"/>
</dbReference>
<evidence type="ECO:0000256" key="3">
    <source>
        <dbReference type="ARBA" id="ARBA00022679"/>
    </source>
</evidence>
<dbReference type="PANTHER" id="PTHR46913">
    <property type="entry name" value="RING-H2 FINGER PROTEIN ATL16"/>
    <property type="match status" value="1"/>
</dbReference>
<name>J9DM28_EDHAE</name>
<dbReference type="Pfam" id="PF13639">
    <property type="entry name" value="zf-RING_2"/>
    <property type="match status" value="1"/>
</dbReference>
<dbReference type="GO" id="GO:0008270">
    <property type="term" value="F:zinc ion binding"/>
    <property type="evidence" value="ECO:0007669"/>
    <property type="project" value="UniProtKB-KW"/>
</dbReference>
<dbReference type="InParanoid" id="J9DM28"/>
<dbReference type="Gene3D" id="3.30.40.10">
    <property type="entry name" value="Zinc/RING finger domain, C3HC4 (zinc finger)"/>
    <property type="match status" value="1"/>
</dbReference>
<keyword evidence="6 10" id="KW-0863">Zinc-finger</keyword>